<dbReference type="Gene3D" id="2.60.120.10">
    <property type="entry name" value="Jelly Rolls"/>
    <property type="match status" value="1"/>
</dbReference>
<evidence type="ECO:0000256" key="1">
    <source>
        <dbReference type="ARBA" id="ARBA00023015"/>
    </source>
</evidence>
<feature type="region of interest" description="Disordered" evidence="4">
    <location>
        <begin position="83"/>
        <end position="104"/>
    </location>
</feature>
<protein>
    <submittedName>
        <fullName evidence="7">Crp/Fnr family transcriptional regulator</fullName>
    </submittedName>
</protein>
<dbReference type="InterPro" id="IPR012318">
    <property type="entry name" value="HTH_CRP"/>
</dbReference>
<name>A0ABU5DJU8_9BURK</name>
<evidence type="ECO:0000313" key="7">
    <source>
        <dbReference type="EMBL" id="MDY0746409.1"/>
    </source>
</evidence>
<dbReference type="InterPro" id="IPR036390">
    <property type="entry name" value="WH_DNA-bd_sf"/>
</dbReference>
<evidence type="ECO:0000259" key="6">
    <source>
        <dbReference type="PROSITE" id="PS51063"/>
    </source>
</evidence>
<dbReference type="EMBL" id="JAXCLA010000005">
    <property type="protein sequence ID" value="MDY0746409.1"/>
    <property type="molecule type" value="Genomic_DNA"/>
</dbReference>
<dbReference type="SUPFAM" id="SSF51206">
    <property type="entry name" value="cAMP-binding domain-like"/>
    <property type="match status" value="1"/>
</dbReference>
<dbReference type="InterPro" id="IPR018490">
    <property type="entry name" value="cNMP-bd_dom_sf"/>
</dbReference>
<sequence>MTTNRLDRLNLDALRAGAFGRLPYPLQQLLLDAARPRQVPARTRLFEQGVAADAWYGVVAGAVCLSMPLVDGRTMTLEVAGPGDFFGEPGRAPGQRSPQQHDAQTIGPTTLLVLDGEDFRRLMQAEPAFGAFVTQMLAARLHAAHRAATQLVEASLETRVARKLHDLGHRFGVRVDDEIRINLPIIQRDVAEMVGASRQRVNVAVQALIRRGVLRLEARTRSIFLCESFLGASKPLLSRG</sequence>
<evidence type="ECO:0000313" key="8">
    <source>
        <dbReference type="Proteomes" id="UP001285263"/>
    </source>
</evidence>
<dbReference type="InterPro" id="IPR000595">
    <property type="entry name" value="cNMP-bd_dom"/>
</dbReference>
<dbReference type="InterPro" id="IPR036388">
    <property type="entry name" value="WH-like_DNA-bd_sf"/>
</dbReference>
<dbReference type="RefSeq" id="WP_320424319.1">
    <property type="nucleotide sequence ID" value="NZ_JAXCLA010000005.1"/>
</dbReference>
<dbReference type="CDD" id="cd00038">
    <property type="entry name" value="CAP_ED"/>
    <property type="match status" value="1"/>
</dbReference>
<keyword evidence="1" id="KW-0805">Transcription regulation</keyword>
<dbReference type="SMART" id="SM00419">
    <property type="entry name" value="HTH_CRP"/>
    <property type="match status" value="1"/>
</dbReference>
<dbReference type="PROSITE" id="PS51063">
    <property type="entry name" value="HTH_CRP_2"/>
    <property type="match status" value="1"/>
</dbReference>
<dbReference type="SUPFAM" id="SSF46785">
    <property type="entry name" value="Winged helix' DNA-binding domain"/>
    <property type="match status" value="1"/>
</dbReference>
<dbReference type="Pfam" id="PF13545">
    <property type="entry name" value="HTH_Crp_2"/>
    <property type="match status" value="1"/>
</dbReference>
<dbReference type="PANTHER" id="PTHR24567:SF68">
    <property type="entry name" value="DNA-BINDING TRANSCRIPTIONAL DUAL REGULATOR CRP"/>
    <property type="match status" value="1"/>
</dbReference>
<dbReference type="InterPro" id="IPR050397">
    <property type="entry name" value="Env_Response_Regulators"/>
</dbReference>
<keyword evidence="3" id="KW-0804">Transcription</keyword>
<evidence type="ECO:0000256" key="3">
    <source>
        <dbReference type="ARBA" id="ARBA00023163"/>
    </source>
</evidence>
<dbReference type="SMART" id="SM00100">
    <property type="entry name" value="cNMP"/>
    <property type="match status" value="1"/>
</dbReference>
<evidence type="ECO:0000256" key="4">
    <source>
        <dbReference type="SAM" id="MobiDB-lite"/>
    </source>
</evidence>
<feature type="domain" description="HTH crp-type" evidence="6">
    <location>
        <begin position="154"/>
        <end position="227"/>
    </location>
</feature>
<dbReference type="Pfam" id="PF00027">
    <property type="entry name" value="cNMP_binding"/>
    <property type="match status" value="1"/>
</dbReference>
<feature type="domain" description="Cyclic nucleotide-binding" evidence="5">
    <location>
        <begin position="18"/>
        <end position="123"/>
    </location>
</feature>
<dbReference type="InterPro" id="IPR014710">
    <property type="entry name" value="RmlC-like_jellyroll"/>
</dbReference>
<evidence type="ECO:0000259" key="5">
    <source>
        <dbReference type="PROSITE" id="PS50042"/>
    </source>
</evidence>
<dbReference type="Gene3D" id="1.10.10.10">
    <property type="entry name" value="Winged helix-like DNA-binding domain superfamily/Winged helix DNA-binding domain"/>
    <property type="match status" value="1"/>
</dbReference>
<dbReference type="PROSITE" id="PS50042">
    <property type="entry name" value="CNMP_BINDING_3"/>
    <property type="match status" value="1"/>
</dbReference>
<keyword evidence="2" id="KW-0238">DNA-binding</keyword>
<dbReference type="Proteomes" id="UP001285263">
    <property type="component" value="Unassembled WGS sequence"/>
</dbReference>
<keyword evidence="8" id="KW-1185">Reference proteome</keyword>
<accession>A0ABU5DJU8</accession>
<organism evidence="7 8">
    <name type="scientific">Roseateles agri</name>
    <dbReference type="NCBI Taxonomy" id="3098619"/>
    <lineage>
        <taxon>Bacteria</taxon>
        <taxon>Pseudomonadati</taxon>
        <taxon>Pseudomonadota</taxon>
        <taxon>Betaproteobacteria</taxon>
        <taxon>Burkholderiales</taxon>
        <taxon>Sphaerotilaceae</taxon>
        <taxon>Roseateles</taxon>
    </lineage>
</organism>
<reference evidence="7 8" key="1">
    <citation type="submission" date="2023-11" db="EMBL/GenBank/DDBJ databases">
        <title>Paucibacter sp. nov., isolated from fresh soil in Korea.</title>
        <authorList>
            <person name="Le N.T.T."/>
        </authorList>
    </citation>
    <scope>NUCLEOTIDE SEQUENCE [LARGE SCALE GENOMIC DNA]</scope>
    <source>
        <strain evidence="7 8">R3-3</strain>
    </source>
</reference>
<proteinExistence type="predicted"/>
<evidence type="ECO:0000256" key="2">
    <source>
        <dbReference type="ARBA" id="ARBA00023125"/>
    </source>
</evidence>
<comment type="caution">
    <text evidence="7">The sequence shown here is derived from an EMBL/GenBank/DDBJ whole genome shotgun (WGS) entry which is preliminary data.</text>
</comment>
<dbReference type="PANTHER" id="PTHR24567">
    <property type="entry name" value="CRP FAMILY TRANSCRIPTIONAL REGULATORY PROTEIN"/>
    <property type="match status" value="1"/>
</dbReference>
<gene>
    <name evidence="7" type="ORF">SNE35_17990</name>
</gene>